<dbReference type="InterPro" id="IPR050157">
    <property type="entry name" value="PSI_iron-sulfur_center"/>
</dbReference>
<feature type="domain" description="4Fe-4S ferredoxin-type" evidence="5">
    <location>
        <begin position="68"/>
        <end position="97"/>
    </location>
</feature>
<gene>
    <name evidence="6" type="ORF">KIPB_010604</name>
</gene>
<keyword evidence="2" id="KW-0479">Metal-binding</keyword>
<evidence type="ECO:0000256" key="2">
    <source>
        <dbReference type="ARBA" id="ARBA00022723"/>
    </source>
</evidence>
<dbReference type="PROSITE" id="PS51379">
    <property type="entry name" value="4FE4S_FER_2"/>
    <property type="match status" value="2"/>
</dbReference>
<dbReference type="SUPFAM" id="SSF54862">
    <property type="entry name" value="4Fe-4S ferredoxins"/>
    <property type="match status" value="1"/>
</dbReference>
<proteinExistence type="predicted"/>
<dbReference type="Pfam" id="PF14697">
    <property type="entry name" value="Fer4_21"/>
    <property type="match status" value="1"/>
</dbReference>
<dbReference type="GO" id="GO:0046872">
    <property type="term" value="F:metal ion binding"/>
    <property type="evidence" value="ECO:0007669"/>
    <property type="project" value="UniProtKB-KW"/>
</dbReference>
<dbReference type="InterPro" id="IPR017900">
    <property type="entry name" value="4Fe4S_Fe_S_CS"/>
</dbReference>
<keyword evidence="1" id="KW-0004">4Fe-4S</keyword>
<accession>A0A9K3D6U0</accession>
<protein>
    <recommendedName>
        <fullName evidence="5">4Fe-4S ferredoxin-type domain-containing protein</fullName>
    </recommendedName>
</protein>
<keyword evidence="7" id="KW-1185">Reference proteome</keyword>
<dbReference type="AlphaFoldDB" id="A0A9K3D6U0"/>
<dbReference type="Proteomes" id="UP000265618">
    <property type="component" value="Unassembled WGS sequence"/>
</dbReference>
<evidence type="ECO:0000259" key="5">
    <source>
        <dbReference type="PROSITE" id="PS51379"/>
    </source>
</evidence>
<evidence type="ECO:0000256" key="4">
    <source>
        <dbReference type="ARBA" id="ARBA00023014"/>
    </source>
</evidence>
<dbReference type="GO" id="GO:0051539">
    <property type="term" value="F:4 iron, 4 sulfur cluster binding"/>
    <property type="evidence" value="ECO:0007669"/>
    <property type="project" value="UniProtKB-KW"/>
</dbReference>
<comment type="caution">
    <text evidence="6">The sequence shown here is derived from an EMBL/GenBank/DDBJ whole genome shotgun (WGS) entry which is preliminary data.</text>
</comment>
<evidence type="ECO:0000256" key="3">
    <source>
        <dbReference type="ARBA" id="ARBA00023004"/>
    </source>
</evidence>
<sequence>VIIEKAKTNKMLEPAAVDVVKYPAMRDGNWVLHRFKAEVFDFDFGMEHRDHKLLRTRSSFNGYPYNEAGARIDPDTCIGCGSCMEECSFKAIEEDGAVMRVIPSKCDDCGSCRLVCPVDAIAESLPF</sequence>
<dbReference type="InterPro" id="IPR017896">
    <property type="entry name" value="4Fe4S_Fe-S-bd"/>
</dbReference>
<dbReference type="Gene3D" id="3.30.70.20">
    <property type="match status" value="1"/>
</dbReference>
<dbReference type="PROSITE" id="PS00198">
    <property type="entry name" value="4FE4S_FER_1"/>
    <property type="match status" value="1"/>
</dbReference>
<dbReference type="EMBL" id="BDIP01004008">
    <property type="protein sequence ID" value="GIQ88369.1"/>
    <property type="molecule type" value="Genomic_DNA"/>
</dbReference>
<feature type="non-terminal residue" evidence="6">
    <location>
        <position position="1"/>
    </location>
</feature>
<feature type="domain" description="4Fe-4S ferredoxin-type" evidence="5">
    <location>
        <begin position="99"/>
        <end position="126"/>
    </location>
</feature>
<organism evidence="6 7">
    <name type="scientific">Kipferlia bialata</name>
    <dbReference type="NCBI Taxonomy" id="797122"/>
    <lineage>
        <taxon>Eukaryota</taxon>
        <taxon>Metamonada</taxon>
        <taxon>Carpediemonas-like organisms</taxon>
        <taxon>Kipferlia</taxon>
    </lineage>
</organism>
<keyword evidence="4" id="KW-0411">Iron-sulfur</keyword>
<name>A0A9K3D6U0_9EUKA</name>
<dbReference type="PANTHER" id="PTHR24960">
    <property type="entry name" value="PHOTOSYSTEM I IRON-SULFUR CENTER-RELATED"/>
    <property type="match status" value="1"/>
</dbReference>
<reference evidence="6 7" key="1">
    <citation type="journal article" date="2018" name="PLoS ONE">
        <title>The draft genome of Kipferlia bialata reveals reductive genome evolution in fornicate parasites.</title>
        <authorList>
            <person name="Tanifuji G."/>
            <person name="Takabayashi S."/>
            <person name="Kume K."/>
            <person name="Takagi M."/>
            <person name="Nakayama T."/>
            <person name="Kamikawa R."/>
            <person name="Inagaki Y."/>
            <person name="Hashimoto T."/>
        </authorList>
    </citation>
    <scope>NUCLEOTIDE SEQUENCE [LARGE SCALE GENOMIC DNA]</scope>
    <source>
        <strain evidence="6">NY0173</strain>
    </source>
</reference>
<keyword evidence="3" id="KW-0408">Iron</keyword>
<dbReference type="PANTHER" id="PTHR24960:SF79">
    <property type="entry name" value="PHOTOSYSTEM I IRON-SULFUR CENTER"/>
    <property type="match status" value="1"/>
</dbReference>
<evidence type="ECO:0000313" key="7">
    <source>
        <dbReference type="Proteomes" id="UP000265618"/>
    </source>
</evidence>
<evidence type="ECO:0000256" key="1">
    <source>
        <dbReference type="ARBA" id="ARBA00022485"/>
    </source>
</evidence>
<evidence type="ECO:0000313" key="6">
    <source>
        <dbReference type="EMBL" id="GIQ88369.1"/>
    </source>
</evidence>